<name>A0ABW3IR64_9RHOB</name>
<organism evidence="1 2">
    <name type="scientific">Tropicimonas aquimaris</name>
    <dbReference type="NCBI Taxonomy" id="914152"/>
    <lineage>
        <taxon>Bacteria</taxon>
        <taxon>Pseudomonadati</taxon>
        <taxon>Pseudomonadota</taxon>
        <taxon>Alphaproteobacteria</taxon>
        <taxon>Rhodobacterales</taxon>
        <taxon>Roseobacteraceae</taxon>
        <taxon>Tropicimonas</taxon>
    </lineage>
</organism>
<evidence type="ECO:0008006" key="3">
    <source>
        <dbReference type="Google" id="ProtNLM"/>
    </source>
</evidence>
<evidence type="ECO:0000313" key="1">
    <source>
        <dbReference type="EMBL" id="MFD0980618.1"/>
    </source>
</evidence>
<dbReference type="Proteomes" id="UP001597108">
    <property type="component" value="Unassembled WGS sequence"/>
</dbReference>
<proteinExistence type="predicted"/>
<comment type="caution">
    <text evidence="1">The sequence shown here is derived from an EMBL/GenBank/DDBJ whole genome shotgun (WGS) entry which is preliminary data.</text>
</comment>
<keyword evidence="2" id="KW-1185">Reference proteome</keyword>
<sequence length="241" mass="28426">MSSNEKNKAYRPPELYSDQYYEIYDRLVPVLNEHFKRCENFKAKEHAYHFLGDYYHIRMNLWSRERSSKALGDLRRAIVELIKAYENTPIPVRKELALNHEDIREEARNEFLKQHDRQVILPGAFDLPDVSKATSALKVLYEERKGLLLTIDKTQGALPEGFATRNRPLKEWALIEVSVRLVREFDAMNVPHEIDRSGPMYRLLKDVFEVFGIRKDSLQGVYRGWREHMDGKFDIDDLLTI</sequence>
<protein>
    <recommendedName>
        <fullName evidence="3">HEPN AbiU2-like domain-containing protein</fullName>
    </recommendedName>
</protein>
<evidence type="ECO:0000313" key="2">
    <source>
        <dbReference type="Proteomes" id="UP001597108"/>
    </source>
</evidence>
<dbReference type="EMBL" id="JBHTJT010000023">
    <property type="protein sequence ID" value="MFD0980618.1"/>
    <property type="molecule type" value="Genomic_DNA"/>
</dbReference>
<gene>
    <name evidence="1" type="ORF">ACFQ2S_13250</name>
</gene>
<reference evidence="2" key="1">
    <citation type="journal article" date="2019" name="Int. J. Syst. Evol. Microbiol.">
        <title>The Global Catalogue of Microorganisms (GCM) 10K type strain sequencing project: providing services to taxonomists for standard genome sequencing and annotation.</title>
        <authorList>
            <consortium name="The Broad Institute Genomics Platform"/>
            <consortium name="The Broad Institute Genome Sequencing Center for Infectious Disease"/>
            <person name="Wu L."/>
            <person name="Ma J."/>
        </authorList>
    </citation>
    <scope>NUCLEOTIDE SEQUENCE [LARGE SCALE GENOMIC DNA]</scope>
    <source>
        <strain evidence="2">CCUG 60524</strain>
    </source>
</reference>
<accession>A0ABW3IR64</accession>
<dbReference type="RefSeq" id="WP_386075126.1">
    <property type="nucleotide sequence ID" value="NZ_JBHTJT010000023.1"/>
</dbReference>